<evidence type="ECO:0000256" key="10">
    <source>
        <dbReference type="HAMAP-Rule" id="MF_00185"/>
    </source>
</evidence>
<evidence type="ECO:0000256" key="12">
    <source>
        <dbReference type="RuleBase" id="RU003784"/>
    </source>
</evidence>
<dbReference type="GO" id="GO:0052381">
    <property type="term" value="F:tRNA dimethylallyltransferase activity"/>
    <property type="evidence" value="ECO:0007669"/>
    <property type="project" value="UniProtKB-UniRule"/>
</dbReference>
<evidence type="ECO:0000256" key="4">
    <source>
        <dbReference type="ARBA" id="ARBA00022679"/>
    </source>
</evidence>
<feature type="region of interest" description="Interaction with substrate tRNA" evidence="10">
    <location>
        <begin position="162"/>
        <end position="166"/>
    </location>
</feature>
<evidence type="ECO:0000256" key="2">
    <source>
        <dbReference type="ARBA" id="ARBA00003213"/>
    </source>
</evidence>
<protein>
    <recommendedName>
        <fullName evidence="10">tRNA dimethylallyltransferase</fullName>
        <ecNumber evidence="10">2.5.1.75</ecNumber>
    </recommendedName>
    <alternativeName>
        <fullName evidence="10">Dimethylallyl diphosphate:tRNA dimethylallyltransferase</fullName>
        <shortName evidence="10">DMAPP:tRNA dimethylallyltransferase</shortName>
        <shortName evidence="10">DMATase</shortName>
    </alternativeName>
    <alternativeName>
        <fullName evidence="10">Isopentenyl-diphosphate:tRNA isopentenyltransferase</fullName>
        <shortName evidence="10">IPP transferase</shortName>
        <shortName evidence="10">IPPT</shortName>
        <shortName evidence="10">IPTase</shortName>
    </alternativeName>
</protein>
<evidence type="ECO:0000256" key="5">
    <source>
        <dbReference type="ARBA" id="ARBA00022694"/>
    </source>
</evidence>
<comment type="function">
    <text evidence="2 10 12">Catalyzes the transfer of a dimethylallyl group onto the adenine at position 37 in tRNAs that read codons beginning with uridine, leading to the formation of N6-(dimethylallyl)adenosine (i(6)A).</text>
</comment>
<accession>A0A2T5IYU5</accession>
<evidence type="ECO:0000256" key="8">
    <source>
        <dbReference type="ARBA" id="ARBA00022842"/>
    </source>
</evidence>
<name>A0A2T5IYU5_9GAMM</name>
<keyword evidence="7 10" id="KW-0067">ATP-binding</keyword>
<keyword evidence="15" id="KW-1185">Reference proteome</keyword>
<evidence type="ECO:0000256" key="3">
    <source>
        <dbReference type="ARBA" id="ARBA00005842"/>
    </source>
</evidence>
<dbReference type="EC" id="2.5.1.75" evidence="10"/>
<dbReference type="InterPro" id="IPR027417">
    <property type="entry name" value="P-loop_NTPase"/>
</dbReference>
<keyword evidence="5 10" id="KW-0819">tRNA processing</keyword>
<evidence type="ECO:0000256" key="6">
    <source>
        <dbReference type="ARBA" id="ARBA00022741"/>
    </source>
</evidence>
<feature type="site" description="Interaction with substrate tRNA" evidence="10">
    <location>
        <position position="132"/>
    </location>
</feature>
<dbReference type="OrthoDB" id="9776390at2"/>
<comment type="catalytic activity">
    <reaction evidence="9 10 11">
        <text>adenosine(37) in tRNA + dimethylallyl diphosphate = N(6)-dimethylallyladenosine(37) in tRNA + diphosphate</text>
        <dbReference type="Rhea" id="RHEA:26482"/>
        <dbReference type="Rhea" id="RHEA-COMP:10162"/>
        <dbReference type="Rhea" id="RHEA-COMP:10375"/>
        <dbReference type="ChEBI" id="CHEBI:33019"/>
        <dbReference type="ChEBI" id="CHEBI:57623"/>
        <dbReference type="ChEBI" id="CHEBI:74411"/>
        <dbReference type="ChEBI" id="CHEBI:74415"/>
        <dbReference type="EC" id="2.5.1.75"/>
    </reaction>
</comment>
<evidence type="ECO:0000313" key="15">
    <source>
        <dbReference type="Proteomes" id="UP000244223"/>
    </source>
</evidence>
<dbReference type="SUPFAM" id="SSF52540">
    <property type="entry name" value="P-loop containing nucleoside triphosphate hydrolases"/>
    <property type="match status" value="2"/>
</dbReference>
<evidence type="ECO:0000313" key="14">
    <source>
        <dbReference type="EMBL" id="PTQ89180.1"/>
    </source>
</evidence>
<comment type="subunit">
    <text evidence="10">Monomer.</text>
</comment>
<feature type="region of interest" description="Interaction with substrate tRNA" evidence="10">
    <location>
        <begin position="38"/>
        <end position="41"/>
    </location>
</feature>
<evidence type="ECO:0000256" key="9">
    <source>
        <dbReference type="ARBA" id="ARBA00049563"/>
    </source>
</evidence>
<dbReference type="AlphaFoldDB" id="A0A2T5IYU5"/>
<dbReference type="EMBL" id="QAON01000008">
    <property type="protein sequence ID" value="PTQ89180.1"/>
    <property type="molecule type" value="Genomic_DNA"/>
</dbReference>
<comment type="cofactor">
    <cofactor evidence="1 10">
        <name>Mg(2+)</name>
        <dbReference type="ChEBI" id="CHEBI:18420"/>
    </cofactor>
</comment>
<keyword evidence="4 10" id="KW-0808">Transferase</keyword>
<dbReference type="GO" id="GO:0005524">
    <property type="term" value="F:ATP binding"/>
    <property type="evidence" value="ECO:0007669"/>
    <property type="project" value="UniProtKB-UniRule"/>
</dbReference>
<dbReference type="PANTHER" id="PTHR11088:SF60">
    <property type="entry name" value="TRNA DIMETHYLALLYLTRANSFERASE"/>
    <property type="match status" value="1"/>
</dbReference>
<comment type="similarity">
    <text evidence="3 10 13">Belongs to the IPP transferase family.</text>
</comment>
<dbReference type="Proteomes" id="UP000244223">
    <property type="component" value="Unassembled WGS sequence"/>
</dbReference>
<dbReference type="Gene3D" id="1.10.20.140">
    <property type="match status" value="1"/>
</dbReference>
<dbReference type="InterPro" id="IPR018022">
    <property type="entry name" value="IPT"/>
</dbReference>
<dbReference type="NCBIfam" id="TIGR00174">
    <property type="entry name" value="miaA"/>
    <property type="match status" value="1"/>
</dbReference>
<organism evidence="14 15">
    <name type="scientific">Agitococcus lubricus</name>
    <dbReference type="NCBI Taxonomy" id="1077255"/>
    <lineage>
        <taxon>Bacteria</taxon>
        <taxon>Pseudomonadati</taxon>
        <taxon>Pseudomonadota</taxon>
        <taxon>Gammaproteobacteria</taxon>
        <taxon>Moraxellales</taxon>
        <taxon>Moraxellaceae</taxon>
        <taxon>Agitococcus</taxon>
    </lineage>
</organism>
<evidence type="ECO:0000256" key="13">
    <source>
        <dbReference type="RuleBase" id="RU003785"/>
    </source>
</evidence>
<dbReference type="Pfam" id="PF01715">
    <property type="entry name" value="IPPT"/>
    <property type="match status" value="1"/>
</dbReference>
<feature type="binding site" evidence="10">
    <location>
        <begin position="15"/>
        <end position="20"/>
    </location>
    <ligand>
        <name>substrate</name>
    </ligand>
</feature>
<dbReference type="GO" id="GO:0006400">
    <property type="term" value="P:tRNA modification"/>
    <property type="evidence" value="ECO:0007669"/>
    <property type="project" value="TreeGrafter"/>
</dbReference>
<dbReference type="RefSeq" id="WP_107865822.1">
    <property type="nucleotide sequence ID" value="NZ_QAON01000008.1"/>
</dbReference>
<feature type="site" description="Interaction with substrate tRNA" evidence="10">
    <location>
        <position position="104"/>
    </location>
</feature>
<dbReference type="FunFam" id="1.10.20.140:FF:000001">
    <property type="entry name" value="tRNA dimethylallyltransferase"/>
    <property type="match status" value="1"/>
</dbReference>
<feature type="binding site" evidence="10">
    <location>
        <begin position="13"/>
        <end position="20"/>
    </location>
    <ligand>
        <name>ATP</name>
        <dbReference type="ChEBI" id="CHEBI:30616"/>
    </ligand>
</feature>
<proteinExistence type="inferred from homology"/>
<reference evidence="14 15" key="1">
    <citation type="submission" date="2018-04" db="EMBL/GenBank/DDBJ databases">
        <title>Genomic Encyclopedia of Archaeal and Bacterial Type Strains, Phase II (KMG-II): from individual species to whole genera.</title>
        <authorList>
            <person name="Goeker M."/>
        </authorList>
    </citation>
    <scope>NUCLEOTIDE SEQUENCE [LARGE SCALE GENOMIC DNA]</scope>
    <source>
        <strain evidence="14 15">DSM 5822</strain>
    </source>
</reference>
<comment type="caution">
    <text evidence="10">Lacks conserved residue(s) required for the propagation of feature annotation.</text>
</comment>
<dbReference type="Gene3D" id="3.40.50.300">
    <property type="entry name" value="P-loop containing nucleotide triphosphate hydrolases"/>
    <property type="match status" value="1"/>
</dbReference>
<evidence type="ECO:0000256" key="11">
    <source>
        <dbReference type="RuleBase" id="RU003783"/>
    </source>
</evidence>
<dbReference type="HAMAP" id="MF_00185">
    <property type="entry name" value="IPP_trans"/>
    <property type="match status" value="1"/>
</dbReference>
<gene>
    <name evidence="10" type="primary">miaA</name>
    <name evidence="14" type="ORF">C8N29_10861</name>
</gene>
<keyword evidence="6 10" id="KW-0547">Nucleotide-binding</keyword>
<evidence type="ECO:0000256" key="1">
    <source>
        <dbReference type="ARBA" id="ARBA00001946"/>
    </source>
</evidence>
<sequence length="320" mass="36413">MSIALTPAFFLMGPTASGKTDLAIQLVQAYPFEIISVDSSMVYRGLDIGTAKPSANELALAPHHLIDVRDPAEPYSVADFRRDALQVMAEVTARGNIPLLVGGTMLYFKALREGLADLPEADNSLRQSILARAELEGWHVLHQELSKVDTVTAARLKPTDSQRIQRALEVYYITAKPLSEWHAQQTEQSLPYQLHLFSLVPQNRALLHQRIEQRFDNMLVNGFIEEVTQLKQRQDLHLELPAIRSVGYRQVWEYLEGVYGYEEMRFRGIVATRQLAKRQHTWLRSFGSDVHELYTEDALIVLQKYLKKNQIGRKLGTGNF</sequence>
<dbReference type="PANTHER" id="PTHR11088">
    <property type="entry name" value="TRNA DIMETHYLALLYLTRANSFERASE"/>
    <property type="match status" value="1"/>
</dbReference>
<dbReference type="InterPro" id="IPR039657">
    <property type="entry name" value="Dimethylallyltransferase"/>
</dbReference>
<evidence type="ECO:0000256" key="7">
    <source>
        <dbReference type="ARBA" id="ARBA00022840"/>
    </source>
</evidence>
<keyword evidence="8 10" id="KW-0460">Magnesium</keyword>
<comment type="caution">
    <text evidence="14">The sequence shown here is derived from an EMBL/GenBank/DDBJ whole genome shotgun (WGS) entry which is preliminary data.</text>
</comment>